<evidence type="ECO:0000256" key="5">
    <source>
        <dbReference type="HAMAP-Rule" id="MF_01328"/>
    </source>
</evidence>
<sequence length="213" mass="23017">MELNILDIAGKETGKKITLNDAVFALEQPNDHAIYLDVKQYLANQRQGTHKSKQRNEVAGSTRKLKKQKGTGGARSGSILSPLFVGGGRVFGPVPRDYSFKLNKKLKQLARRSALTYKAQNSAITVVDTLEMQPKTKEFIAAAKNLGIADKKTLVVLCGDMNNAGVILASRNLPNVKVIQAQNLNTYDVMNAAHLLIGGEGAVAAMQQVCGIQ</sequence>
<keyword evidence="3 5" id="KW-0687">Ribonucleoprotein</keyword>
<comment type="function">
    <text evidence="5">One of the primary rRNA binding proteins, this protein initially binds near the 5'-end of the 23S rRNA. It is important during the early stages of 50S assembly. It makes multiple contacts with different domains of the 23S rRNA in the assembled 50S subunit and ribosome.</text>
</comment>
<evidence type="ECO:0000256" key="3">
    <source>
        <dbReference type="ARBA" id="ARBA00023274"/>
    </source>
</evidence>
<dbReference type="GO" id="GO:0003735">
    <property type="term" value="F:structural constituent of ribosome"/>
    <property type="evidence" value="ECO:0007669"/>
    <property type="project" value="InterPro"/>
</dbReference>
<gene>
    <name evidence="5 7" type="primary">rplD</name>
    <name evidence="7" type="ORF">NCTC11190_00680</name>
</gene>
<evidence type="ECO:0000256" key="2">
    <source>
        <dbReference type="ARBA" id="ARBA00022980"/>
    </source>
</evidence>
<dbReference type="GO" id="GO:0005840">
    <property type="term" value="C:ribosome"/>
    <property type="evidence" value="ECO:0007669"/>
    <property type="project" value="UniProtKB-KW"/>
</dbReference>
<protein>
    <recommendedName>
        <fullName evidence="4 5">Large ribosomal subunit protein uL4</fullName>
    </recommendedName>
</protein>
<dbReference type="PANTHER" id="PTHR10746:SF6">
    <property type="entry name" value="LARGE RIBOSOMAL SUBUNIT PROTEIN UL4M"/>
    <property type="match status" value="1"/>
</dbReference>
<evidence type="ECO:0000256" key="1">
    <source>
        <dbReference type="ARBA" id="ARBA00010528"/>
    </source>
</evidence>
<keyword evidence="5" id="KW-0694">RNA-binding</keyword>
<dbReference type="PANTHER" id="PTHR10746">
    <property type="entry name" value="50S RIBOSOMAL PROTEIN L4"/>
    <property type="match status" value="1"/>
</dbReference>
<dbReference type="NCBIfam" id="TIGR03953">
    <property type="entry name" value="rplD_bact"/>
    <property type="match status" value="1"/>
</dbReference>
<name>A0A379MS72_9BACT</name>
<organism evidence="7 8">
    <name type="scientific">Rikenella microfusus</name>
    <dbReference type="NCBI Taxonomy" id="28139"/>
    <lineage>
        <taxon>Bacteria</taxon>
        <taxon>Pseudomonadati</taxon>
        <taxon>Bacteroidota</taxon>
        <taxon>Bacteroidia</taxon>
        <taxon>Bacteroidales</taxon>
        <taxon>Rikenellaceae</taxon>
        <taxon>Rikenella</taxon>
    </lineage>
</organism>
<proteinExistence type="inferred from homology"/>
<accession>A0A379MS72</accession>
<dbReference type="EMBL" id="UGVL01000001">
    <property type="protein sequence ID" value="SUE33472.1"/>
    <property type="molecule type" value="Genomic_DNA"/>
</dbReference>
<comment type="subunit">
    <text evidence="5">Part of the 50S ribosomal subunit.</text>
</comment>
<feature type="region of interest" description="Disordered" evidence="6">
    <location>
        <begin position="46"/>
        <end position="75"/>
    </location>
</feature>
<dbReference type="GO" id="GO:0006412">
    <property type="term" value="P:translation"/>
    <property type="evidence" value="ECO:0007669"/>
    <property type="project" value="UniProtKB-UniRule"/>
</dbReference>
<dbReference type="OrthoDB" id="9803201at2"/>
<evidence type="ECO:0000256" key="6">
    <source>
        <dbReference type="SAM" id="MobiDB-lite"/>
    </source>
</evidence>
<dbReference type="Pfam" id="PF00573">
    <property type="entry name" value="Ribosomal_L4"/>
    <property type="match status" value="1"/>
</dbReference>
<dbReference type="RefSeq" id="WP_027290541.1">
    <property type="nucleotide sequence ID" value="NZ_CALVFX010000002.1"/>
</dbReference>
<keyword evidence="8" id="KW-1185">Reference proteome</keyword>
<dbReference type="AlphaFoldDB" id="A0A379MS72"/>
<evidence type="ECO:0000313" key="8">
    <source>
        <dbReference type="Proteomes" id="UP000255233"/>
    </source>
</evidence>
<keyword evidence="2 5" id="KW-0689">Ribosomal protein</keyword>
<dbReference type="InterPro" id="IPR002136">
    <property type="entry name" value="Ribosomal_uL4"/>
</dbReference>
<dbReference type="SUPFAM" id="SSF52166">
    <property type="entry name" value="Ribosomal protein L4"/>
    <property type="match status" value="1"/>
</dbReference>
<dbReference type="InterPro" id="IPR023574">
    <property type="entry name" value="Ribosomal_uL4_dom_sf"/>
</dbReference>
<keyword evidence="5" id="KW-0699">rRNA-binding</keyword>
<reference evidence="7 8" key="1">
    <citation type="submission" date="2018-06" db="EMBL/GenBank/DDBJ databases">
        <authorList>
            <consortium name="Pathogen Informatics"/>
            <person name="Doyle S."/>
        </authorList>
    </citation>
    <scope>NUCLEOTIDE SEQUENCE [LARGE SCALE GENOMIC DNA]</scope>
    <source>
        <strain evidence="7 8">NCTC11190</strain>
    </source>
</reference>
<evidence type="ECO:0000313" key="7">
    <source>
        <dbReference type="EMBL" id="SUE33472.1"/>
    </source>
</evidence>
<dbReference type="GO" id="GO:1990904">
    <property type="term" value="C:ribonucleoprotein complex"/>
    <property type="evidence" value="ECO:0007669"/>
    <property type="project" value="UniProtKB-KW"/>
</dbReference>
<comment type="function">
    <text evidence="5">Forms part of the polypeptide exit tunnel.</text>
</comment>
<dbReference type="HAMAP" id="MF_01328_B">
    <property type="entry name" value="Ribosomal_uL4_B"/>
    <property type="match status" value="1"/>
</dbReference>
<evidence type="ECO:0000256" key="4">
    <source>
        <dbReference type="ARBA" id="ARBA00035244"/>
    </source>
</evidence>
<dbReference type="STRING" id="880526.GCA_000427365_00766"/>
<dbReference type="Gene3D" id="3.40.1370.10">
    <property type="match status" value="1"/>
</dbReference>
<dbReference type="GO" id="GO:0019843">
    <property type="term" value="F:rRNA binding"/>
    <property type="evidence" value="ECO:0007669"/>
    <property type="project" value="UniProtKB-UniRule"/>
</dbReference>
<dbReference type="InterPro" id="IPR013005">
    <property type="entry name" value="Ribosomal_uL4-like"/>
</dbReference>
<dbReference type="Proteomes" id="UP000255233">
    <property type="component" value="Unassembled WGS sequence"/>
</dbReference>
<comment type="similarity">
    <text evidence="1 5">Belongs to the universal ribosomal protein uL4 family.</text>
</comment>